<keyword evidence="1" id="KW-0472">Membrane</keyword>
<dbReference type="NCBIfam" id="TIGR02532">
    <property type="entry name" value="IV_pilin_GFxxxE"/>
    <property type="match status" value="1"/>
</dbReference>
<proteinExistence type="predicted"/>
<feature type="domain" description="Bacterial shufflon protein N-terminal" evidence="2">
    <location>
        <begin position="51"/>
        <end position="236"/>
    </location>
</feature>
<dbReference type="InterPro" id="IPR007001">
    <property type="entry name" value="Shufflon_N"/>
</dbReference>
<evidence type="ECO:0000313" key="3">
    <source>
        <dbReference type="EMBL" id="MFD1043101.1"/>
    </source>
</evidence>
<accession>A0ABW3LXK5</accession>
<gene>
    <name evidence="3" type="primary">pilV</name>
    <name evidence="3" type="ORF">ACFQ2N_12180</name>
</gene>
<evidence type="ECO:0000256" key="1">
    <source>
        <dbReference type="SAM" id="Phobius"/>
    </source>
</evidence>
<evidence type="ECO:0000313" key="4">
    <source>
        <dbReference type="Proteomes" id="UP001597033"/>
    </source>
</evidence>
<dbReference type="SUPFAM" id="SSF54523">
    <property type="entry name" value="Pili subunits"/>
    <property type="match status" value="1"/>
</dbReference>
<keyword evidence="4" id="KW-1185">Reference proteome</keyword>
<organism evidence="3 4">
    <name type="scientific">Pseudoxanthomonas kaohsiungensis</name>
    <dbReference type="NCBI Taxonomy" id="283923"/>
    <lineage>
        <taxon>Bacteria</taxon>
        <taxon>Pseudomonadati</taxon>
        <taxon>Pseudomonadota</taxon>
        <taxon>Gammaproteobacteria</taxon>
        <taxon>Lysobacterales</taxon>
        <taxon>Lysobacteraceae</taxon>
        <taxon>Pseudoxanthomonas</taxon>
    </lineage>
</organism>
<dbReference type="EMBL" id="JBHTKN010000008">
    <property type="protein sequence ID" value="MFD1043101.1"/>
    <property type="molecule type" value="Genomic_DNA"/>
</dbReference>
<feature type="domain" description="Bacterial shufflon protein N-terminal" evidence="2">
    <location>
        <begin position="262"/>
        <end position="438"/>
    </location>
</feature>
<dbReference type="RefSeq" id="WP_162377167.1">
    <property type="nucleotide sequence ID" value="NZ_JBHTKN010000008.1"/>
</dbReference>
<sequence>MNRNRQRGFTLIELLVALIIAIGVVSLAAGMLERDARRSRNDNTGEWLRIVASAARAYRNANKDALIAGAGNWAPVTVTAAQVAAYLPNGVSTTNAYGQTFQVRFVEPTTGQLDGMLITTGGDNLDGLDLVHIANAAKGGAGYVDPADTSHARGPGGNWRRGLPEFGGTPGPGKLAYALFYDDVAAVNGGASGDFLSRVDVAGKPELNRMSTAIDMANNDINNVKWVRATKGLFGSIYIGANTYGDPYPYETLGLPTGANFRFNIGGVEQLSIMNDGSINARSRVTAPNMTATGTVSANTFSGNNFNGTYVNVWDVRTGGGVYSDQLITSPRFDGNEYYANGWFRSRGSAGWYSETYGGGWHMTDSTWIRAYGGKNIHTPGEIRAGTRLSSAGEITAAGNVEGTYLKPNGRPSVGGGCAENGLIAATSSGEPLNCVSGVWTRAGGLSSAVTVTSASRSQGNYWVYATCPAGYMVSGGGHVTAYMQKASSPEGPQESRPFPEYNAWGVRSGGGANTETGVNAYAICVR</sequence>
<dbReference type="Pfam" id="PF04917">
    <property type="entry name" value="Shufflon_N"/>
    <property type="match status" value="2"/>
</dbReference>
<dbReference type="PROSITE" id="PS00409">
    <property type="entry name" value="PROKAR_NTER_METHYL"/>
    <property type="match status" value="1"/>
</dbReference>
<name>A0ABW3LXK5_9GAMM</name>
<dbReference type="Pfam" id="PF07963">
    <property type="entry name" value="N_methyl"/>
    <property type="match status" value="1"/>
</dbReference>
<comment type="caution">
    <text evidence="3">The sequence shown here is derived from an EMBL/GenBank/DDBJ whole genome shotgun (WGS) entry which is preliminary data.</text>
</comment>
<evidence type="ECO:0000259" key="2">
    <source>
        <dbReference type="Pfam" id="PF04917"/>
    </source>
</evidence>
<keyword evidence="1" id="KW-1133">Transmembrane helix</keyword>
<keyword evidence="1" id="KW-0812">Transmembrane</keyword>
<protein>
    <submittedName>
        <fullName evidence="3">Shufflon system plasmid conjugative transfer pilus tip adhesin PilV</fullName>
    </submittedName>
</protein>
<dbReference type="InterPro" id="IPR045584">
    <property type="entry name" value="Pilin-like"/>
</dbReference>
<dbReference type="Proteomes" id="UP001597033">
    <property type="component" value="Unassembled WGS sequence"/>
</dbReference>
<dbReference type="InterPro" id="IPR012902">
    <property type="entry name" value="N_methyl_site"/>
</dbReference>
<feature type="transmembrane region" description="Helical" evidence="1">
    <location>
        <begin position="12"/>
        <end position="32"/>
    </location>
</feature>
<reference evidence="4" key="1">
    <citation type="journal article" date="2019" name="Int. J. Syst. Evol. Microbiol.">
        <title>The Global Catalogue of Microorganisms (GCM) 10K type strain sequencing project: providing services to taxonomists for standard genome sequencing and annotation.</title>
        <authorList>
            <consortium name="The Broad Institute Genomics Platform"/>
            <consortium name="The Broad Institute Genome Sequencing Center for Infectious Disease"/>
            <person name="Wu L."/>
            <person name="Ma J."/>
        </authorList>
    </citation>
    <scope>NUCLEOTIDE SEQUENCE [LARGE SCALE GENOMIC DNA]</scope>
    <source>
        <strain evidence="4">CCUG 55854</strain>
    </source>
</reference>